<name>A0AAP0JJA3_9MAGN</name>
<feature type="compositionally biased region" description="Low complexity" evidence="1">
    <location>
        <begin position="274"/>
        <end position="283"/>
    </location>
</feature>
<dbReference type="GO" id="GO:0005524">
    <property type="term" value="F:ATP binding"/>
    <property type="evidence" value="ECO:0007669"/>
    <property type="project" value="TreeGrafter"/>
</dbReference>
<keyword evidence="3" id="KW-1185">Reference proteome</keyword>
<sequence>MATSSACSSSQFLPANPAISANGAEMKGNSSMELGSEAMNFIRMATVSINPYHAFLGSGSTNPQNLMFVTPNVNVAFVKNSNKGNESQGGFNHHGRGSMNNRGGFNGNRGIGGRGRGGSNNSTLGHPGPPSHVALMSPSSSPPPQKEKAPNHSRPKSLNLIVSFDRLVPSPKIPKSCSIVPSKINRSRSLLSTLVSPSGRAGLSGVSGLVVSLVSPSRRAGLRHRLSTLSLWSLRLLLGHGSSFSYCWQVVVMMPDVGKVSPVDRFLEKANTGRSRSSNRSNSPGRDANQGSEAGKTISFYVLDAFISIDQDSFFLSQLQSRGFLRACLTDVSNIFNKAGMAAWLEWLLEWLLVSSLVEIASSYRLRGFVCSLLRDLLVCILFEYWFPFKDEEVAEFNVQAAQQGIVYIDEVDKITKKAESLNISRDVSSGTVENA</sequence>
<evidence type="ECO:0000313" key="2">
    <source>
        <dbReference type="EMBL" id="KAK9134675.1"/>
    </source>
</evidence>
<feature type="compositionally biased region" description="Polar residues" evidence="1">
    <location>
        <begin position="80"/>
        <end position="90"/>
    </location>
</feature>
<dbReference type="GO" id="GO:0005759">
    <property type="term" value="C:mitochondrial matrix"/>
    <property type="evidence" value="ECO:0007669"/>
    <property type="project" value="TreeGrafter"/>
</dbReference>
<dbReference type="InterPro" id="IPR050052">
    <property type="entry name" value="ATP-dep_Clp_protease_ClpX"/>
</dbReference>
<dbReference type="GO" id="GO:0016887">
    <property type="term" value="F:ATP hydrolysis activity"/>
    <property type="evidence" value="ECO:0007669"/>
    <property type="project" value="TreeGrafter"/>
</dbReference>
<dbReference type="Proteomes" id="UP001420932">
    <property type="component" value="Unassembled WGS sequence"/>
</dbReference>
<evidence type="ECO:0000256" key="1">
    <source>
        <dbReference type="SAM" id="MobiDB-lite"/>
    </source>
</evidence>
<evidence type="ECO:0000313" key="3">
    <source>
        <dbReference type="Proteomes" id="UP001420932"/>
    </source>
</evidence>
<dbReference type="InterPro" id="IPR027417">
    <property type="entry name" value="P-loop_NTPase"/>
</dbReference>
<feature type="compositionally biased region" description="Gly residues" evidence="1">
    <location>
        <begin position="104"/>
        <end position="118"/>
    </location>
</feature>
<dbReference type="Gene3D" id="3.40.50.300">
    <property type="entry name" value="P-loop containing nucleotide triphosphate hydrolases"/>
    <property type="match status" value="1"/>
</dbReference>
<comment type="caution">
    <text evidence="2">The sequence shown here is derived from an EMBL/GenBank/DDBJ whole genome shotgun (WGS) entry which is preliminary data.</text>
</comment>
<dbReference type="AlphaFoldDB" id="A0AAP0JJA3"/>
<proteinExistence type="predicted"/>
<reference evidence="2 3" key="1">
    <citation type="submission" date="2024-01" db="EMBL/GenBank/DDBJ databases">
        <title>Genome assemblies of Stephania.</title>
        <authorList>
            <person name="Yang L."/>
        </authorList>
    </citation>
    <scope>NUCLEOTIDE SEQUENCE [LARGE SCALE GENOMIC DNA]</scope>
    <source>
        <strain evidence="2">YNDBR</strain>
        <tissue evidence="2">Leaf</tissue>
    </source>
</reference>
<feature type="region of interest" description="Disordered" evidence="1">
    <location>
        <begin position="270"/>
        <end position="292"/>
    </location>
</feature>
<accession>A0AAP0JJA3</accession>
<protein>
    <submittedName>
        <fullName evidence="2">Uncharacterized protein</fullName>
    </submittedName>
</protein>
<feature type="region of interest" description="Disordered" evidence="1">
    <location>
        <begin position="80"/>
        <end position="156"/>
    </location>
</feature>
<gene>
    <name evidence="2" type="ORF">Syun_014005</name>
</gene>
<dbReference type="GO" id="GO:0051603">
    <property type="term" value="P:proteolysis involved in protein catabolic process"/>
    <property type="evidence" value="ECO:0007669"/>
    <property type="project" value="TreeGrafter"/>
</dbReference>
<organism evidence="2 3">
    <name type="scientific">Stephania yunnanensis</name>
    <dbReference type="NCBI Taxonomy" id="152371"/>
    <lineage>
        <taxon>Eukaryota</taxon>
        <taxon>Viridiplantae</taxon>
        <taxon>Streptophyta</taxon>
        <taxon>Embryophyta</taxon>
        <taxon>Tracheophyta</taxon>
        <taxon>Spermatophyta</taxon>
        <taxon>Magnoliopsida</taxon>
        <taxon>Ranunculales</taxon>
        <taxon>Menispermaceae</taxon>
        <taxon>Menispermoideae</taxon>
        <taxon>Cissampelideae</taxon>
        <taxon>Stephania</taxon>
    </lineage>
</organism>
<dbReference type="PANTHER" id="PTHR48102:SF7">
    <property type="entry name" value="ATP-DEPENDENT CLP PROTEASE ATP-BINDING SUBUNIT CLPX-LIKE, MITOCHONDRIAL"/>
    <property type="match status" value="1"/>
</dbReference>
<dbReference type="EMBL" id="JBBNAF010000006">
    <property type="protein sequence ID" value="KAK9134675.1"/>
    <property type="molecule type" value="Genomic_DNA"/>
</dbReference>
<dbReference type="PANTHER" id="PTHR48102">
    <property type="entry name" value="ATP-DEPENDENT CLP PROTEASE ATP-BINDING SUBUNIT CLPX-LIKE, MITOCHONDRIAL-RELATED"/>
    <property type="match status" value="1"/>
</dbReference>